<feature type="chain" id="PRO_5023013666" evidence="1">
    <location>
        <begin position="25"/>
        <end position="50"/>
    </location>
</feature>
<dbReference type="EMBL" id="VSRR010009705">
    <property type="protein sequence ID" value="MPC50744.1"/>
    <property type="molecule type" value="Genomic_DNA"/>
</dbReference>
<sequence>MRMAMLPTVVWAVVVAWLALAAHAAWHDNVLPRRSVKLGEYIPVHRLPWR</sequence>
<organism evidence="2 3">
    <name type="scientific">Portunus trituberculatus</name>
    <name type="common">Swimming crab</name>
    <name type="synonym">Neptunus trituberculatus</name>
    <dbReference type="NCBI Taxonomy" id="210409"/>
    <lineage>
        <taxon>Eukaryota</taxon>
        <taxon>Metazoa</taxon>
        <taxon>Ecdysozoa</taxon>
        <taxon>Arthropoda</taxon>
        <taxon>Crustacea</taxon>
        <taxon>Multicrustacea</taxon>
        <taxon>Malacostraca</taxon>
        <taxon>Eumalacostraca</taxon>
        <taxon>Eucarida</taxon>
        <taxon>Decapoda</taxon>
        <taxon>Pleocyemata</taxon>
        <taxon>Brachyura</taxon>
        <taxon>Eubrachyura</taxon>
        <taxon>Portunoidea</taxon>
        <taxon>Portunidae</taxon>
        <taxon>Portuninae</taxon>
        <taxon>Portunus</taxon>
    </lineage>
</organism>
<keyword evidence="1" id="KW-0732">Signal</keyword>
<gene>
    <name evidence="2" type="ORF">E2C01_044575</name>
</gene>
<comment type="caution">
    <text evidence="2">The sequence shown here is derived from an EMBL/GenBank/DDBJ whole genome shotgun (WGS) entry which is preliminary data.</text>
</comment>
<reference evidence="2 3" key="1">
    <citation type="submission" date="2019-05" db="EMBL/GenBank/DDBJ databases">
        <title>Another draft genome of Portunus trituberculatus and its Hox gene families provides insights of decapod evolution.</title>
        <authorList>
            <person name="Jeong J.-H."/>
            <person name="Song I."/>
            <person name="Kim S."/>
            <person name="Choi T."/>
            <person name="Kim D."/>
            <person name="Ryu S."/>
            <person name="Kim W."/>
        </authorList>
    </citation>
    <scope>NUCLEOTIDE SEQUENCE [LARGE SCALE GENOMIC DNA]</scope>
    <source>
        <tissue evidence="2">Muscle</tissue>
    </source>
</reference>
<proteinExistence type="predicted"/>
<evidence type="ECO:0000313" key="2">
    <source>
        <dbReference type="EMBL" id="MPC50744.1"/>
    </source>
</evidence>
<feature type="signal peptide" evidence="1">
    <location>
        <begin position="1"/>
        <end position="24"/>
    </location>
</feature>
<evidence type="ECO:0000313" key="3">
    <source>
        <dbReference type="Proteomes" id="UP000324222"/>
    </source>
</evidence>
<dbReference type="AlphaFoldDB" id="A0A5B7G2Q3"/>
<accession>A0A5B7G2Q3</accession>
<name>A0A5B7G2Q3_PORTR</name>
<protein>
    <submittedName>
        <fullName evidence="2">Uncharacterized protein</fullName>
    </submittedName>
</protein>
<dbReference type="Proteomes" id="UP000324222">
    <property type="component" value="Unassembled WGS sequence"/>
</dbReference>
<keyword evidence="3" id="KW-1185">Reference proteome</keyword>
<evidence type="ECO:0000256" key="1">
    <source>
        <dbReference type="SAM" id="SignalP"/>
    </source>
</evidence>